<proteinExistence type="predicted"/>
<reference evidence="2 3" key="1">
    <citation type="submission" date="2021-06" db="EMBL/GenBank/DDBJ databases">
        <title>Caerostris darwini draft genome.</title>
        <authorList>
            <person name="Kono N."/>
            <person name="Arakawa K."/>
        </authorList>
    </citation>
    <scope>NUCLEOTIDE SEQUENCE [LARGE SCALE GENOMIC DNA]</scope>
</reference>
<evidence type="ECO:0000313" key="2">
    <source>
        <dbReference type="EMBL" id="GIY72977.1"/>
    </source>
</evidence>
<sequence>MVSNIYIYILLLFLTPHDVACGRSSPKAQESSNSYKQDGDVFTSSVKCQCLRHPCEDPHISTGARERPALSYNWYTLERFFLSLIKTRHLMCPLFKPTIDGLDDSISLDVKGTT</sequence>
<gene>
    <name evidence="2" type="ORF">CDAR_124351</name>
</gene>
<dbReference type="AlphaFoldDB" id="A0AAV4VRM3"/>
<feature type="chain" id="PRO_5043618673" evidence="1">
    <location>
        <begin position="22"/>
        <end position="114"/>
    </location>
</feature>
<dbReference type="Proteomes" id="UP001054837">
    <property type="component" value="Unassembled WGS sequence"/>
</dbReference>
<evidence type="ECO:0000313" key="3">
    <source>
        <dbReference type="Proteomes" id="UP001054837"/>
    </source>
</evidence>
<dbReference type="EMBL" id="BPLQ01013534">
    <property type="protein sequence ID" value="GIY72977.1"/>
    <property type="molecule type" value="Genomic_DNA"/>
</dbReference>
<protein>
    <submittedName>
        <fullName evidence="2">Uncharacterized protein</fullName>
    </submittedName>
</protein>
<name>A0AAV4VRM3_9ARAC</name>
<keyword evidence="3" id="KW-1185">Reference proteome</keyword>
<evidence type="ECO:0000256" key="1">
    <source>
        <dbReference type="SAM" id="SignalP"/>
    </source>
</evidence>
<comment type="caution">
    <text evidence="2">The sequence shown here is derived from an EMBL/GenBank/DDBJ whole genome shotgun (WGS) entry which is preliminary data.</text>
</comment>
<accession>A0AAV4VRM3</accession>
<keyword evidence="1" id="KW-0732">Signal</keyword>
<organism evidence="2 3">
    <name type="scientific">Caerostris darwini</name>
    <dbReference type="NCBI Taxonomy" id="1538125"/>
    <lineage>
        <taxon>Eukaryota</taxon>
        <taxon>Metazoa</taxon>
        <taxon>Ecdysozoa</taxon>
        <taxon>Arthropoda</taxon>
        <taxon>Chelicerata</taxon>
        <taxon>Arachnida</taxon>
        <taxon>Araneae</taxon>
        <taxon>Araneomorphae</taxon>
        <taxon>Entelegynae</taxon>
        <taxon>Araneoidea</taxon>
        <taxon>Araneidae</taxon>
        <taxon>Caerostris</taxon>
    </lineage>
</organism>
<feature type="signal peptide" evidence="1">
    <location>
        <begin position="1"/>
        <end position="21"/>
    </location>
</feature>